<dbReference type="Pfam" id="PF24883">
    <property type="entry name" value="NPHP3_N"/>
    <property type="match status" value="1"/>
</dbReference>
<reference evidence="6 7" key="1">
    <citation type="submission" date="2017-10" db="EMBL/GenBank/DDBJ databases">
        <title>Comparative genomics in systemic dimorphic fungi from Ajellomycetaceae.</title>
        <authorList>
            <person name="Munoz J.F."/>
            <person name="Mcewen J.G."/>
            <person name="Clay O.K."/>
            <person name="Cuomo C.A."/>
        </authorList>
    </citation>
    <scope>NUCLEOTIDE SEQUENCE [LARGE SCALE GENOMIC DNA]</scope>
    <source>
        <strain evidence="6 7">UAMH7299</strain>
    </source>
</reference>
<evidence type="ECO:0000313" key="6">
    <source>
        <dbReference type="EMBL" id="PGH13282.1"/>
    </source>
</evidence>
<dbReference type="InterPro" id="IPR054471">
    <property type="entry name" value="GPIID_WHD"/>
</dbReference>
<name>A0A2B7XXD0_POLH7</name>
<accession>A0A2B7XXD0</accession>
<comment type="similarity">
    <text evidence="1">Belongs to the putative lipase ROG1 family.</text>
</comment>
<dbReference type="InterPro" id="IPR007751">
    <property type="entry name" value="DUF676_lipase-like"/>
</dbReference>
<evidence type="ECO:0000259" key="4">
    <source>
        <dbReference type="Pfam" id="PF22939"/>
    </source>
</evidence>
<feature type="domain" description="GPI inositol-deacylase winged helix" evidence="4">
    <location>
        <begin position="635"/>
        <end position="715"/>
    </location>
</feature>
<dbReference type="InterPro" id="IPR029058">
    <property type="entry name" value="AB_hydrolase_fold"/>
</dbReference>
<comment type="caution">
    <text evidence="6">The sequence shown here is derived from an EMBL/GenBank/DDBJ whole genome shotgun (WGS) entry which is preliminary data.</text>
</comment>
<dbReference type="SUPFAM" id="SSF52540">
    <property type="entry name" value="P-loop containing nucleoside triphosphate hydrolases"/>
    <property type="match status" value="1"/>
</dbReference>
<dbReference type="Gene3D" id="3.40.50.1820">
    <property type="entry name" value="alpha/beta hydrolase"/>
    <property type="match status" value="1"/>
</dbReference>
<evidence type="ECO:0000259" key="3">
    <source>
        <dbReference type="Pfam" id="PF05057"/>
    </source>
</evidence>
<dbReference type="InterPro" id="IPR027417">
    <property type="entry name" value="P-loop_NTPase"/>
</dbReference>
<dbReference type="OrthoDB" id="194358at2759"/>
<dbReference type="InterPro" id="IPR036322">
    <property type="entry name" value="WD40_repeat_dom_sf"/>
</dbReference>
<dbReference type="Gene3D" id="2.130.10.10">
    <property type="entry name" value="YVTN repeat-like/Quinoprotein amine dehydrogenase"/>
    <property type="match status" value="2"/>
</dbReference>
<dbReference type="Gene3D" id="3.40.50.300">
    <property type="entry name" value="P-loop containing nucleotide triphosphate hydrolases"/>
    <property type="match status" value="1"/>
</dbReference>
<proteinExistence type="inferred from homology"/>
<evidence type="ECO:0000259" key="5">
    <source>
        <dbReference type="Pfam" id="PF24883"/>
    </source>
</evidence>
<feature type="domain" description="DUF676" evidence="3">
    <location>
        <begin position="62"/>
        <end position="189"/>
    </location>
</feature>
<dbReference type="Pfam" id="PF22939">
    <property type="entry name" value="WHD_GPIID"/>
    <property type="match status" value="1"/>
</dbReference>
<dbReference type="SMART" id="SM00320">
    <property type="entry name" value="WD40"/>
    <property type="match status" value="6"/>
</dbReference>
<evidence type="ECO:0000256" key="2">
    <source>
        <dbReference type="ARBA" id="ARBA00022737"/>
    </source>
</evidence>
<dbReference type="InterPro" id="IPR015943">
    <property type="entry name" value="WD40/YVTN_repeat-like_dom_sf"/>
</dbReference>
<dbReference type="InterPro" id="IPR001680">
    <property type="entry name" value="WD40_rpt"/>
</dbReference>
<keyword evidence="7" id="KW-1185">Reference proteome</keyword>
<dbReference type="PANTHER" id="PTHR10039">
    <property type="entry name" value="AMELOGENIN"/>
    <property type="match status" value="1"/>
</dbReference>
<dbReference type="SUPFAM" id="SSF53474">
    <property type="entry name" value="alpha/beta-Hydrolases"/>
    <property type="match status" value="1"/>
</dbReference>
<evidence type="ECO:0000256" key="1">
    <source>
        <dbReference type="ARBA" id="ARBA00007920"/>
    </source>
</evidence>
<dbReference type="Pfam" id="PF05057">
    <property type="entry name" value="DUF676"/>
    <property type="match status" value="1"/>
</dbReference>
<organism evidence="6 7">
    <name type="scientific">Polytolypa hystricis (strain UAMH7299)</name>
    <dbReference type="NCBI Taxonomy" id="1447883"/>
    <lineage>
        <taxon>Eukaryota</taxon>
        <taxon>Fungi</taxon>
        <taxon>Dikarya</taxon>
        <taxon>Ascomycota</taxon>
        <taxon>Pezizomycotina</taxon>
        <taxon>Eurotiomycetes</taxon>
        <taxon>Eurotiomycetidae</taxon>
        <taxon>Onygenales</taxon>
        <taxon>Onygenales incertae sedis</taxon>
        <taxon>Polytolypa</taxon>
    </lineage>
</organism>
<protein>
    <submittedName>
        <fullName evidence="6">Uncharacterized protein</fullName>
    </submittedName>
</protein>
<dbReference type="InterPro" id="IPR056884">
    <property type="entry name" value="NPHP3-like_N"/>
</dbReference>
<feature type="domain" description="Nephrocystin 3-like N-terminal" evidence="5">
    <location>
        <begin position="348"/>
        <end position="524"/>
    </location>
</feature>
<gene>
    <name evidence="6" type="ORF">AJ80_06392</name>
</gene>
<dbReference type="SUPFAM" id="SSF50978">
    <property type="entry name" value="WD40 repeat-like"/>
    <property type="match status" value="1"/>
</dbReference>
<keyword evidence="2" id="KW-0677">Repeat</keyword>
<evidence type="ECO:0000313" key="7">
    <source>
        <dbReference type="Proteomes" id="UP000224634"/>
    </source>
</evidence>
<sequence>MASSDRQSNVSRDGSRRTSAISFFERRLSRVALSRPETEPFIRDPLGLNLLYEPPEPRVDFIFVHGLGGGSCKTWSYAEDPSYFWPKEWLPYEEGFEHARIHSYGYNSLWDRRGDIARIHDFGQRLLTEIYGLSTLQRKGDNPIIFVGHSMGGVVIKKAYLLAKHDPDLKHIAKRFHTIVFLATPHRGSDSAQILRNLLRLPGMYGSKDFVEEVIPDSITLQVINDGFRHAYDELRLWSFFETMEMEIGPSRQIIVRRDSAILGAAHERVSHLDADHRQMAKFRSQSDSNYKILRTAFLTSIKEIEESTVHKEDLDKHEDMKLISRYFRGLQKPEIELMAASEKRTEGSCVWLTQKPSFSSWLDSSGSQVVFENEYGNANTAGQRLFWLSGGPGTGKSVISAHVINHIRSCGFDCSFYFFKASERAGSVVSGLLRSLAYQMASVNFEVRKTIVEMAQDGEYLSKDDPKSIWRTLFLSRIFRLSFSRAHYWVIDALDECKGYSTLFSLLSSIDANLPLKIFVTSRLTPTIERNFLIHKIGVLAEQITLQDSLADIELFLEVNALLLPVYDEESRSELITQIVEKSNGCFLWVALVLKELETAHSVEQMRETLDMVPEEMNGLYGRILEGIVLEPKNLTLAKAILRWVACAARPLTVEEMKEALHLDVNHLVPHLEIAIGSICGNLLYVDSDRRVQLVHQSLRSFLTSECPVSELAVDKRLGHSHIAELCLAHLSGKYFHHRHEIESSTPAGGKVSGSFTAYASHHFSHHLANSSPQIDGPILLLDRFLKSKVLRWIEIIAESGDLSPLLQTAKNFKTFLARRAKYRSPLGKEVQMTDSWANDLIRIVALFPRNLLLIPKSIHSLIPPVCPSKSLVNQTFGHQPRGLRVVGMSNQDWDDRLTCFSNSDARALSIATCDSYFAIGLANGDITVYRNTTFEFVRQLYHGQRISKLVYANFATLLVSSSTGKTILWDSQTGTQLWTMETNFRYEVIALSFTHDDASIVLATKERTVTLGVCDGHQMSDYSFYPDETEDEDMRYGQIALRADISADMKVIAITYRTSPVTIWDVERNSPRGRLARPEAQMSQPTSVAFNTELECIAVSYNDGQLILFDMHFKVSERVSVFAEVIAISPDGKTLATGDTHGTIYLFAFEPLRPIYRINADEVSVQSLVFSPNSLRFFDLRGDHCNVWEPPILVRKDTSDDASSEQYSEDFQQTLQWVDSPSVSRSTISAMVDHHEGDYLFCGRSDGSIAIYETGNGKIVQELFHDSYSSVHLLDWNAQSEILTAADSACRLVSRQITRDDEGTWAVEDPLLDVWMDYSIRQILTNPSGIRLLVSTTESDEIWLLDGEETKICSHQHQGIRLWAAHPANSENLLLIEDEKLYVSNWSENLTSSESDGLRLGSQKLSGLSPGQILSCRQGANICINYTTGWHKESASVLELWNVSQILAGSAEREVPLVSHYASFHSKIKTPIGIYGSLLLFLDIDGWICSLSIGSQKTEASYSRHFFIPFTWYSASGLIWQTTTKGAVALAHKDELIIFHGGIDQGIEVSFGSNGD</sequence>
<dbReference type="PANTHER" id="PTHR10039:SF16">
    <property type="entry name" value="GPI INOSITOL-DEACYLASE"/>
    <property type="match status" value="1"/>
</dbReference>
<dbReference type="Proteomes" id="UP000224634">
    <property type="component" value="Unassembled WGS sequence"/>
</dbReference>
<dbReference type="SUPFAM" id="SSF101898">
    <property type="entry name" value="NHL repeat"/>
    <property type="match status" value="1"/>
</dbReference>
<dbReference type="EMBL" id="PDNA01000106">
    <property type="protein sequence ID" value="PGH13282.1"/>
    <property type="molecule type" value="Genomic_DNA"/>
</dbReference>